<keyword evidence="2" id="KW-0472">Membrane</keyword>
<proteinExistence type="predicted"/>
<evidence type="ECO:0000313" key="4">
    <source>
        <dbReference type="EMBL" id="MBO8476042.1"/>
    </source>
</evidence>
<dbReference type="AlphaFoldDB" id="A0A9D9NJV5"/>
<protein>
    <recommendedName>
        <fullName evidence="3">DUF6377 domain-containing protein</fullName>
    </recommendedName>
</protein>
<comment type="caution">
    <text evidence="4">The sequence shown here is derived from an EMBL/GenBank/DDBJ whole genome shotgun (WGS) entry which is preliminary data.</text>
</comment>
<feature type="domain" description="DUF6377" evidence="3">
    <location>
        <begin position="260"/>
        <end position="486"/>
    </location>
</feature>
<evidence type="ECO:0000256" key="1">
    <source>
        <dbReference type="SAM" id="Coils"/>
    </source>
</evidence>
<reference evidence="4" key="2">
    <citation type="journal article" date="2021" name="PeerJ">
        <title>Extensive microbial diversity within the chicken gut microbiome revealed by metagenomics and culture.</title>
        <authorList>
            <person name="Gilroy R."/>
            <person name="Ravi A."/>
            <person name="Getino M."/>
            <person name="Pursley I."/>
            <person name="Horton D.L."/>
            <person name="Alikhan N.F."/>
            <person name="Baker D."/>
            <person name="Gharbi K."/>
            <person name="Hall N."/>
            <person name="Watson M."/>
            <person name="Adriaenssens E.M."/>
            <person name="Foster-Nyarko E."/>
            <person name="Jarju S."/>
            <person name="Secka A."/>
            <person name="Antonio M."/>
            <person name="Oren A."/>
            <person name="Chaudhuri R.R."/>
            <person name="La Ragione R."/>
            <person name="Hildebrand F."/>
            <person name="Pallen M.J."/>
        </authorList>
    </citation>
    <scope>NUCLEOTIDE SEQUENCE</scope>
    <source>
        <strain evidence="4">6919</strain>
    </source>
</reference>
<name>A0A9D9NJV5_9BACT</name>
<evidence type="ECO:0000256" key="2">
    <source>
        <dbReference type="SAM" id="Phobius"/>
    </source>
</evidence>
<dbReference type="InterPro" id="IPR045957">
    <property type="entry name" value="DUF6377"/>
</dbReference>
<reference evidence="4" key="1">
    <citation type="submission" date="2020-10" db="EMBL/GenBank/DDBJ databases">
        <authorList>
            <person name="Gilroy R."/>
        </authorList>
    </citation>
    <scope>NUCLEOTIDE SEQUENCE</scope>
    <source>
        <strain evidence="4">6919</strain>
    </source>
</reference>
<dbReference type="Pfam" id="PF19904">
    <property type="entry name" value="DUF6377"/>
    <property type="match status" value="1"/>
</dbReference>
<dbReference type="Proteomes" id="UP000823598">
    <property type="component" value="Unassembled WGS sequence"/>
</dbReference>
<keyword evidence="2" id="KW-1133">Transmembrane helix</keyword>
<keyword evidence="2" id="KW-0812">Transmembrane</keyword>
<sequence>MKTILLTLTIAILPFCCFHTEARRSKTEEISRLDRMISQKDDYDKIKYARIDSLMAVSRDSRLSICEKIDIYSQLGEEYTLFKADSAMLYYSKALKLAKESGDSVRTVHIYLKKIRPEMITGFHAEANSDFFEINTHTVPDTMLPDYYECGYRIYSFALNSIEKGSIYYDYYYNSTNDFRKKWIASLPENSVKRRLYEAEQAIWDGKLPMAQMITSELLSELPESRNEYAIAAAFLANIMKTKGNDDECIRYLAMSAMSDIQGSVKENQSMYELAMMLYDRGDIDRAYRYIFSSIEDAAFCNAQLRVYNASRMLPVIEASHRAELESHESVLLVYTTVVSILFLGLAIVALLLIRQMKKLANARKKLKDANTTKDEYMGQFLELCSVYMRRLDSFTKLVNRKLVSGQIDDLMKMTKSVRFSEGQHQEFFNAFDLAFLKIYTTFIDDVNALLRPEERFSIDTPGTLNTELRIYALYRLGIVDNSKIAEFLKYSVNTIYTYRNKMKNKAIDRANFENSIMKIGVIE</sequence>
<keyword evidence="1" id="KW-0175">Coiled coil</keyword>
<feature type="coiled-coil region" evidence="1">
    <location>
        <begin position="353"/>
        <end position="380"/>
    </location>
</feature>
<organism evidence="4 5">
    <name type="scientific">Candidatus Limisoma faecipullorum</name>
    <dbReference type="NCBI Taxonomy" id="2840854"/>
    <lineage>
        <taxon>Bacteria</taxon>
        <taxon>Pseudomonadati</taxon>
        <taxon>Bacteroidota</taxon>
        <taxon>Bacteroidia</taxon>
        <taxon>Bacteroidales</taxon>
        <taxon>Candidatus Limisoma</taxon>
    </lineage>
</organism>
<dbReference type="EMBL" id="JADIMC010000042">
    <property type="protein sequence ID" value="MBO8476042.1"/>
    <property type="molecule type" value="Genomic_DNA"/>
</dbReference>
<gene>
    <name evidence="4" type="ORF">IAB88_03505</name>
</gene>
<evidence type="ECO:0000259" key="3">
    <source>
        <dbReference type="Pfam" id="PF19904"/>
    </source>
</evidence>
<feature type="transmembrane region" description="Helical" evidence="2">
    <location>
        <begin position="332"/>
        <end position="354"/>
    </location>
</feature>
<accession>A0A9D9NJV5</accession>
<evidence type="ECO:0000313" key="5">
    <source>
        <dbReference type="Proteomes" id="UP000823598"/>
    </source>
</evidence>